<name>A0ABW7WVM5_9NOCA</name>
<dbReference type="InterPro" id="IPR011701">
    <property type="entry name" value="MFS"/>
</dbReference>
<evidence type="ECO:0000256" key="1">
    <source>
        <dbReference type="ARBA" id="ARBA00004651"/>
    </source>
</evidence>
<evidence type="ECO:0000313" key="9">
    <source>
        <dbReference type="Proteomes" id="UP001611415"/>
    </source>
</evidence>
<feature type="transmembrane region" description="Helical" evidence="7">
    <location>
        <begin position="351"/>
        <end position="372"/>
    </location>
</feature>
<dbReference type="Proteomes" id="UP001611415">
    <property type="component" value="Unassembled WGS sequence"/>
</dbReference>
<evidence type="ECO:0000256" key="2">
    <source>
        <dbReference type="ARBA" id="ARBA00022475"/>
    </source>
</evidence>
<organism evidence="8 9">
    <name type="scientific">Nocardia xishanensis</name>
    <dbReference type="NCBI Taxonomy" id="238964"/>
    <lineage>
        <taxon>Bacteria</taxon>
        <taxon>Bacillati</taxon>
        <taxon>Actinomycetota</taxon>
        <taxon>Actinomycetes</taxon>
        <taxon>Mycobacteriales</taxon>
        <taxon>Nocardiaceae</taxon>
        <taxon>Nocardia</taxon>
    </lineage>
</organism>
<keyword evidence="2" id="KW-1003">Cell membrane</keyword>
<feature type="transmembrane region" description="Helical" evidence="7">
    <location>
        <begin position="297"/>
        <end position="315"/>
    </location>
</feature>
<feature type="transmembrane region" description="Helical" evidence="7">
    <location>
        <begin position="49"/>
        <end position="71"/>
    </location>
</feature>
<evidence type="ECO:0000256" key="7">
    <source>
        <dbReference type="SAM" id="Phobius"/>
    </source>
</evidence>
<comment type="caution">
    <text evidence="8">The sequence shown here is derived from an EMBL/GenBank/DDBJ whole genome shotgun (WGS) entry which is preliminary data.</text>
</comment>
<evidence type="ECO:0000256" key="5">
    <source>
        <dbReference type="ARBA" id="ARBA00023136"/>
    </source>
</evidence>
<dbReference type="EMBL" id="JBIRYO010000003">
    <property type="protein sequence ID" value="MFI2472886.1"/>
    <property type="molecule type" value="Genomic_DNA"/>
</dbReference>
<proteinExistence type="predicted"/>
<evidence type="ECO:0000256" key="3">
    <source>
        <dbReference type="ARBA" id="ARBA00022692"/>
    </source>
</evidence>
<keyword evidence="4 7" id="KW-1133">Transmembrane helix</keyword>
<dbReference type="PANTHER" id="PTHR23513:SF6">
    <property type="entry name" value="MAJOR FACILITATOR SUPERFAMILY ASSOCIATED DOMAIN-CONTAINING PROTEIN"/>
    <property type="match status" value="1"/>
</dbReference>
<evidence type="ECO:0000256" key="4">
    <source>
        <dbReference type="ARBA" id="ARBA00022989"/>
    </source>
</evidence>
<sequence>MGRRPKLGEAFGWLWAAYAVSAYGTGLGFGAFSVVAITTSGAGSAEVAALSSAGLAMGALLAIPLGPWLEFRAKRPVMIATDVVRFAALASIPLAYWLGVLSFAQLLLVTTVTAAAKIAFTAASGAYLRTIVPADGLLVATSRFESTTWSATVIGPPVGGAALGLLGPVTTIVIDATSYLLSALGLAAIRQPEQPPTPRKTSTRRWSDLAEGWRYILAHRTLRRLFFNTVLVNGLIMATEPILSVMMLSHLRFPVWQYGLAFAVPCVGGLIGSRLARHVAARCGERTVLRVFGTLRACWPLGLVSIQPGVAGLVIVMATEFVLILCASIFNPVFAAYRLNNTDADRHARVLTAWSITTSTGTAVLTVSWGLLAEFTGPRAALALAGILLLGTPFLLPRMLGTPEPASPRDLASMPPAGTDAVRHRDSGPLSLAAERVPNQTR</sequence>
<dbReference type="Gene3D" id="1.20.1250.20">
    <property type="entry name" value="MFS general substrate transporter like domains"/>
    <property type="match status" value="1"/>
</dbReference>
<dbReference type="PANTHER" id="PTHR23513">
    <property type="entry name" value="INTEGRAL MEMBRANE EFFLUX PROTEIN-RELATED"/>
    <property type="match status" value="1"/>
</dbReference>
<dbReference type="Pfam" id="PF07690">
    <property type="entry name" value="MFS_1"/>
    <property type="match status" value="1"/>
</dbReference>
<accession>A0ABW7WVM5</accession>
<feature type="transmembrane region" description="Helical" evidence="7">
    <location>
        <begin position="12"/>
        <end position="37"/>
    </location>
</feature>
<keyword evidence="5 7" id="KW-0472">Membrane</keyword>
<evidence type="ECO:0000313" key="8">
    <source>
        <dbReference type="EMBL" id="MFI2472886.1"/>
    </source>
</evidence>
<dbReference type="RefSeq" id="WP_397091395.1">
    <property type="nucleotide sequence ID" value="NZ_JBIRYO010000003.1"/>
</dbReference>
<keyword evidence="9" id="KW-1185">Reference proteome</keyword>
<dbReference type="SUPFAM" id="SSF103473">
    <property type="entry name" value="MFS general substrate transporter"/>
    <property type="match status" value="1"/>
</dbReference>
<evidence type="ECO:0000256" key="6">
    <source>
        <dbReference type="SAM" id="MobiDB-lite"/>
    </source>
</evidence>
<feature type="transmembrane region" description="Helical" evidence="7">
    <location>
        <begin position="255"/>
        <end position="276"/>
    </location>
</feature>
<gene>
    <name evidence="8" type="ORF">ACH49W_05855</name>
</gene>
<protein>
    <submittedName>
        <fullName evidence="8">MFS transporter</fullName>
    </submittedName>
</protein>
<dbReference type="CDD" id="cd06173">
    <property type="entry name" value="MFS_MefA_like"/>
    <property type="match status" value="1"/>
</dbReference>
<keyword evidence="3 7" id="KW-0812">Transmembrane</keyword>
<feature type="transmembrane region" description="Helical" evidence="7">
    <location>
        <begin position="378"/>
        <end position="396"/>
    </location>
</feature>
<dbReference type="InterPro" id="IPR036259">
    <property type="entry name" value="MFS_trans_sf"/>
</dbReference>
<feature type="transmembrane region" description="Helical" evidence="7">
    <location>
        <begin position="225"/>
        <end position="249"/>
    </location>
</feature>
<feature type="transmembrane region" description="Helical" evidence="7">
    <location>
        <begin position="321"/>
        <end position="339"/>
    </location>
</feature>
<feature type="region of interest" description="Disordered" evidence="6">
    <location>
        <begin position="405"/>
        <end position="442"/>
    </location>
</feature>
<feature type="transmembrane region" description="Helical" evidence="7">
    <location>
        <begin position="83"/>
        <end position="100"/>
    </location>
</feature>
<comment type="subcellular location">
    <subcellularLocation>
        <location evidence="1">Cell membrane</location>
        <topology evidence="1">Multi-pass membrane protein</topology>
    </subcellularLocation>
</comment>
<reference evidence="8 9" key="1">
    <citation type="submission" date="2024-10" db="EMBL/GenBank/DDBJ databases">
        <title>The Natural Products Discovery Center: Release of the First 8490 Sequenced Strains for Exploring Actinobacteria Biosynthetic Diversity.</title>
        <authorList>
            <person name="Kalkreuter E."/>
            <person name="Kautsar S.A."/>
            <person name="Yang D."/>
            <person name="Bader C.D."/>
            <person name="Teijaro C.N."/>
            <person name="Fluegel L."/>
            <person name="Davis C.M."/>
            <person name="Simpson J.R."/>
            <person name="Lauterbach L."/>
            <person name="Steele A.D."/>
            <person name="Gui C."/>
            <person name="Meng S."/>
            <person name="Li G."/>
            <person name="Viehrig K."/>
            <person name="Ye F."/>
            <person name="Su P."/>
            <person name="Kiefer A.F."/>
            <person name="Nichols A."/>
            <person name="Cepeda A.J."/>
            <person name="Yan W."/>
            <person name="Fan B."/>
            <person name="Jiang Y."/>
            <person name="Adhikari A."/>
            <person name="Zheng C.-J."/>
            <person name="Schuster L."/>
            <person name="Cowan T.M."/>
            <person name="Smanski M.J."/>
            <person name="Chevrette M.G."/>
            <person name="De Carvalho L.P.S."/>
            <person name="Shen B."/>
        </authorList>
    </citation>
    <scope>NUCLEOTIDE SEQUENCE [LARGE SCALE GENOMIC DNA]</scope>
    <source>
        <strain evidence="8 9">NPDC019275</strain>
    </source>
</reference>